<comment type="caution">
    <text evidence="1">The sequence shown here is derived from an EMBL/GenBank/DDBJ whole genome shotgun (WGS) entry which is preliminary data.</text>
</comment>
<evidence type="ECO:0000313" key="1">
    <source>
        <dbReference type="EMBL" id="MEK8070435.1"/>
    </source>
</evidence>
<name>A0ABU9CSP4_9NOCA</name>
<organism evidence="1 2">
    <name type="scientific">Rhodococcus navarretei</name>
    <dbReference type="NCBI Taxonomy" id="3128981"/>
    <lineage>
        <taxon>Bacteria</taxon>
        <taxon>Bacillati</taxon>
        <taxon>Actinomycetota</taxon>
        <taxon>Actinomycetes</taxon>
        <taxon>Mycobacteriales</taxon>
        <taxon>Nocardiaceae</taxon>
        <taxon>Rhodococcus</taxon>
    </lineage>
</organism>
<accession>A0ABU9CSP4</accession>
<evidence type="ECO:0000313" key="2">
    <source>
        <dbReference type="Proteomes" id="UP001456513"/>
    </source>
</evidence>
<proteinExistence type="predicted"/>
<dbReference type="Proteomes" id="UP001456513">
    <property type="component" value="Unassembled WGS sequence"/>
</dbReference>
<keyword evidence="2" id="KW-1185">Reference proteome</keyword>
<dbReference type="RefSeq" id="WP_341440538.1">
    <property type="nucleotide sequence ID" value="NZ_JBBPCN010000001.1"/>
</dbReference>
<sequence length="201" mass="22779">MTVSHWWNWNWRELPLMPPTDIPAWVRVQPPQRPTILQHWDGLPSITLSMIPGGARLLWIFHEDYPDQLGLFVHLDDFEAQQVFAAPSNEGLLESVRSRLRDRDAFVWRKTGNMFGTESFRIPKRGDEPSFAESLWDAAEQVEMVLDLALEKRQTLRAPTLWAEAATAEPSSLSVDAKAMSANRQLAWARESTLAGASVSA</sequence>
<dbReference type="EMBL" id="JBBPCN010000001">
    <property type="protein sequence ID" value="MEK8070435.1"/>
    <property type="molecule type" value="Genomic_DNA"/>
</dbReference>
<gene>
    <name evidence="1" type="ORF">AABD04_06195</name>
</gene>
<protein>
    <submittedName>
        <fullName evidence="1">Uncharacterized protein</fullName>
    </submittedName>
</protein>
<reference evidence="1 2" key="1">
    <citation type="submission" date="2024-03" db="EMBL/GenBank/DDBJ databases">
        <title>Rhodococcus navarretei sp. nov. and Pseudarthrobacter quantumdoti sp. nov., two new species with the ability to biosynthesize Quantum Dots isolated from soil samples at Union Glacier, Antarctica.</title>
        <authorList>
            <person name="Vargas M."/>
        </authorList>
    </citation>
    <scope>NUCLEOTIDE SEQUENCE [LARGE SCALE GENOMIC DNA]</scope>
    <source>
        <strain evidence="1 2">EXRC-4A-4</strain>
    </source>
</reference>